<gene>
    <name evidence="1" type="ORF">HNV11_16720</name>
</gene>
<name>A0A6M5YC82_9BACT</name>
<proteinExistence type="predicted"/>
<dbReference type="EMBL" id="CP053435">
    <property type="protein sequence ID" value="QJW90903.1"/>
    <property type="molecule type" value="Genomic_DNA"/>
</dbReference>
<dbReference type="KEGG" id="stae:HNV11_16720"/>
<sequence length="122" mass="14174">MLASYVITSIVQLISLIENNIVLSDEGFEKLLDLQAKLKEHFDRVEKLYYDCLLGHIKEEKKASKILFVDFKKCEQEIKRLDASITSWKPNFLEKRTLPDYQKFLNLKTSNNGTTTEGTRTT</sequence>
<reference evidence="1 2" key="1">
    <citation type="submission" date="2020-05" db="EMBL/GenBank/DDBJ databases">
        <title>Genome sequencing of Spirosoma sp. TS118.</title>
        <authorList>
            <person name="Lee J.-H."/>
            <person name="Jeong S."/>
            <person name="Zhao L."/>
            <person name="Jung J.-H."/>
            <person name="Kim M.-K."/>
            <person name="Lim S."/>
        </authorList>
    </citation>
    <scope>NUCLEOTIDE SEQUENCE [LARGE SCALE GENOMIC DNA]</scope>
    <source>
        <strain evidence="1 2">TS118</strain>
    </source>
</reference>
<dbReference type="RefSeq" id="WP_171740748.1">
    <property type="nucleotide sequence ID" value="NZ_CP053435.1"/>
</dbReference>
<evidence type="ECO:0000313" key="2">
    <source>
        <dbReference type="Proteomes" id="UP000502756"/>
    </source>
</evidence>
<dbReference type="Proteomes" id="UP000502756">
    <property type="component" value="Chromosome"/>
</dbReference>
<dbReference type="AlphaFoldDB" id="A0A6M5YC82"/>
<evidence type="ECO:0000313" key="1">
    <source>
        <dbReference type="EMBL" id="QJW90903.1"/>
    </source>
</evidence>
<accession>A0A6M5YC82</accession>
<organism evidence="1 2">
    <name type="scientific">Spirosoma taeanense</name>
    <dbReference type="NCBI Taxonomy" id="2735870"/>
    <lineage>
        <taxon>Bacteria</taxon>
        <taxon>Pseudomonadati</taxon>
        <taxon>Bacteroidota</taxon>
        <taxon>Cytophagia</taxon>
        <taxon>Cytophagales</taxon>
        <taxon>Cytophagaceae</taxon>
        <taxon>Spirosoma</taxon>
    </lineage>
</organism>
<keyword evidence="2" id="KW-1185">Reference proteome</keyword>
<protein>
    <submittedName>
        <fullName evidence="1">Uncharacterized protein</fullName>
    </submittedName>
</protein>